<feature type="domain" description="Smf/DprA SLOG" evidence="3">
    <location>
        <begin position="109"/>
        <end position="317"/>
    </location>
</feature>
<comment type="similarity">
    <text evidence="1">Belongs to the DprA/Smf family.</text>
</comment>
<dbReference type="Gene3D" id="1.10.10.10">
    <property type="entry name" value="Winged helix-like DNA-binding domain superfamily/Winged helix DNA-binding domain"/>
    <property type="match status" value="1"/>
</dbReference>
<feature type="compositionally biased region" description="Low complexity" evidence="2">
    <location>
        <begin position="1"/>
        <end position="23"/>
    </location>
</feature>
<dbReference type="PANTHER" id="PTHR43022:SF1">
    <property type="entry name" value="PROTEIN SMF"/>
    <property type="match status" value="1"/>
</dbReference>
<reference evidence="6 7" key="1">
    <citation type="submission" date="2018-08" db="EMBL/GenBank/DDBJ databases">
        <title>Wenzhouxiangella salilacus sp. nov., a novel bacterium isolated from a saline lake in Xinjiang Province, China.</title>
        <authorList>
            <person name="Han S."/>
        </authorList>
    </citation>
    <scope>NUCLEOTIDE SEQUENCE [LARGE SCALE GENOMIC DNA]</scope>
    <source>
        <strain evidence="6 7">XDB06</strain>
    </source>
</reference>
<dbReference type="Gene3D" id="3.40.50.450">
    <property type="match status" value="1"/>
</dbReference>
<keyword evidence="7" id="KW-1185">Reference proteome</keyword>
<evidence type="ECO:0000259" key="4">
    <source>
        <dbReference type="Pfam" id="PF17782"/>
    </source>
</evidence>
<dbReference type="EMBL" id="QUZK01000037">
    <property type="protein sequence ID" value="RFF30193.1"/>
    <property type="molecule type" value="Genomic_DNA"/>
</dbReference>
<dbReference type="AlphaFoldDB" id="A0A3E1K805"/>
<feature type="region of interest" description="Disordered" evidence="2">
    <location>
        <begin position="1"/>
        <end position="32"/>
    </location>
</feature>
<evidence type="ECO:0000256" key="2">
    <source>
        <dbReference type="SAM" id="MobiDB-lite"/>
    </source>
</evidence>
<accession>A0A3E1K805</accession>
<comment type="caution">
    <text evidence="6">The sequence shown here is derived from an EMBL/GenBank/DDBJ whole genome shotgun (WGS) entry which is preliminary data.</text>
</comment>
<evidence type="ECO:0000313" key="6">
    <source>
        <dbReference type="EMBL" id="RFF30193.1"/>
    </source>
</evidence>
<protein>
    <submittedName>
        <fullName evidence="6">DNA-protecting protein DprA</fullName>
    </submittedName>
</protein>
<evidence type="ECO:0000313" key="7">
    <source>
        <dbReference type="Proteomes" id="UP000260351"/>
    </source>
</evidence>
<dbReference type="InterPro" id="IPR057666">
    <property type="entry name" value="DrpA_SLOG"/>
</dbReference>
<dbReference type="Pfam" id="PF25317">
    <property type="entry name" value="SAM_SMF"/>
    <property type="match status" value="1"/>
</dbReference>
<dbReference type="Pfam" id="PF17782">
    <property type="entry name" value="WHD_DprA"/>
    <property type="match status" value="1"/>
</dbReference>
<dbReference type="InterPro" id="IPR041614">
    <property type="entry name" value="DprA_WH"/>
</dbReference>
<evidence type="ECO:0000259" key="5">
    <source>
        <dbReference type="Pfam" id="PF25317"/>
    </source>
</evidence>
<evidence type="ECO:0000259" key="3">
    <source>
        <dbReference type="Pfam" id="PF02481"/>
    </source>
</evidence>
<gene>
    <name evidence="6" type="primary">dprA</name>
    <name evidence="6" type="ORF">DZC52_08935</name>
</gene>
<sequence>MPSYSRAAVTPSRSTTSSRTPTEASDRRAVPAPEQAREWLSLVLVDGLGPKRIAGLEERFASPIEWHGADDRTLRNCGLSDRHIEQLRRPDEERLARCLEWLSGERRWLITRDDALYPPLLKRIPDAPVALFVAGEPDTLVAPQIAIVGSRNATSGGLDHARSFAKTLARAGFVITSGLAEGVDGMAHAGCLDAGGATIAVAGTGLDQVYPARHRDLAGRIARSGALVSQFPPGIGPLKGNFPARNRIISGMSLGVLVVEAGIKSGSLITARLANEQGREVFAIPGSVHNPLSRGCHRLIRDGARLVETAGEVVEDLAPLARELAGEIENLLEPRPTGSPAGLEESGESPHMESDPEYEQLLQAVGFDPTPFDRIIERSQLTPAAVSSMLLMLELDGKVSAHAGGRYSRNA</sequence>
<organism evidence="6 7">
    <name type="scientific">Wenzhouxiangella sediminis</name>
    <dbReference type="NCBI Taxonomy" id="1792836"/>
    <lineage>
        <taxon>Bacteria</taxon>
        <taxon>Pseudomonadati</taxon>
        <taxon>Pseudomonadota</taxon>
        <taxon>Gammaproteobacteria</taxon>
        <taxon>Chromatiales</taxon>
        <taxon>Wenzhouxiangellaceae</taxon>
        <taxon>Wenzhouxiangella</taxon>
    </lineage>
</organism>
<name>A0A3E1K805_9GAMM</name>
<feature type="domain" description="Smf/DprA SAM" evidence="5">
    <location>
        <begin position="38"/>
        <end position="100"/>
    </location>
</feature>
<dbReference type="NCBIfam" id="TIGR00732">
    <property type="entry name" value="dprA"/>
    <property type="match status" value="1"/>
</dbReference>
<dbReference type="InterPro" id="IPR057338">
    <property type="entry name" value="DprA_SAM"/>
</dbReference>
<dbReference type="InterPro" id="IPR003488">
    <property type="entry name" value="DprA"/>
</dbReference>
<dbReference type="InterPro" id="IPR036388">
    <property type="entry name" value="WH-like_DNA-bd_sf"/>
</dbReference>
<dbReference type="Proteomes" id="UP000260351">
    <property type="component" value="Unassembled WGS sequence"/>
</dbReference>
<dbReference type="SUPFAM" id="SSF102405">
    <property type="entry name" value="MCP/YpsA-like"/>
    <property type="match status" value="1"/>
</dbReference>
<dbReference type="GO" id="GO:0009294">
    <property type="term" value="P:DNA-mediated transformation"/>
    <property type="evidence" value="ECO:0007669"/>
    <property type="project" value="InterPro"/>
</dbReference>
<feature type="region of interest" description="Disordered" evidence="2">
    <location>
        <begin position="332"/>
        <end position="356"/>
    </location>
</feature>
<dbReference type="Pfam" id="PF02481">
    <property type="entry name" value="DNA_processg_A"/>
    <property type="match status" value="1"/>
</dbReference>
<feature type="domain" description="DprA winged helix" evidence="4">
    <location>
        <begin position="350"/>
        <end position="405"/>
    </location>
</feature>
<dbReference type="PANTHER" id="PTHR43022">
    <property type="entry name" value="PROTEIN SMF"/>
    <property type="match status" value="1"/>
</dbReference>
<dbReference type="OrthoDB" id="9785707at2"/>
<evidence type="ECO:0000256" key="1">
    <source>
        <dbReference type="ARBA" id="ARBA00006525"/>
    </source>
</evidence>
<proteinExistence type="inferred from homology"/>